<dbReference type="OrthoDB" id="271602at2157"/>
<accession>A0A1I3QB09</accession>
<organism evidence="2 3">
    <name type="scientific">Natronobacterium gregoryi</name>
    <dbReference type="NCBI Taxonomy" id="44930"/>
    <lineage>
        <taxon>Archaea</taxon>
        <taxon>Methanobacteriati</taxon>
        <taxon>Methanobacteriota</taxon>
        <taxon>Stenosarchaea group</taxon>
        <taxon>Halobacteria</taxon>
        <taxon>Halobacteriales</taxon>
        <taxon>Natrialbaceae</taxon>
        <taxon>Natronobacterium</taxon>
    </lineage>
</organism>
<keyword evidence="1" id="KW-1133">Transmembrane helix</keyword>
<dbReference type="EMBL" id="FORO01000021">
    <property type="protein sequence ID" value="SFJ31464.1"/>
    <property type="molecule type" value="Genomic_DNA"/>
</dbReference>
<evidence type="ECO:0000313" key="2">
    <source>
        <dbReference type="EMBL" id="SFJ31464.1"/>
    </source>
</evidence>
<feature type="transmembrane region" description="Helical" evidence="1">
    <location>
        <begin position="256"/>
        <end position="274"/>
    </location>
</feature>
<evidence type="ECO:0000313" key="3">
    <source>
        <dbReference type="Proteomes" id="UP000182829"/>
    </source>
</evidence>
<protein>
    <submittedName>
        <fullName evidence="2">STE24 endopeptidase</fullName>
    </submittedName>
</protein>
<evidence type="ECO:0000256" key="1">
    <source>
        <dbReference type="SAM" id="Phobius"/>
    </source>
</evidence>
<dbReference type="RefSeq" id="WP_005576550.1">
    <property type="nucleotide sequence ID" value="NZ_FORO01000021.1"/>
</dbReference>
<feature type="transmembrane region" description="Helical" evidence="1">
    <location>
        <begin position="84"/>
        <end position="103"/>
    </location>
</feature>
<feature type="transmembrane region" description="Helical" evidence="1">
    <location>
        <begin position="280"/>
        <end position="298"/>
    </location>
</feature>
<reference evidence="2 3" key="1">
    <citation type="submission" date="2016-10" db="EMBL/GenBank/DDBJ databases">
        <authorList>
            <person name="de Groot N.N."/>
        </authorList>
    </citation>
    <scope>NUCLEOTIDE SEQUENCE [LARGE SCALE GENOMIC DNA]</scope>
    <source>
        <strain evidence="2 3">SP2</strain>
    </source>
</reference>
<proteinExistence type="predicted"/>
<feature type="transmembrane region" description="Helical" evidence="1">
    <location>
        <begin position="6"/>
        <end position="31"/>
    </location>
</feature>
<gene>
    <name evidence="2" type="ORF">SAMN05443661_12174</name>
</gene>
<dbReference type="AlphaFoldDB" id="A0A1I3QB09"/>
<dbReference type="Proteomes" id="UP000182829">
    <property type="component" value="Unassembled WGS sequence"/>
</dbReference>
<keyword evidence="1" id="KW-0472">Membrane</keyword>
<feature type="transmembrane region" description="Helical" evidence="1">
    <location>
        <begin position="149"/>
        <end position="169"/>
    </location>
</feature>
<feature type="transmembrane region" description="Helical" evidence="1">
    <location>
        <begin position="123"/>
        <end position="143"/>
    </location>
</feature>
<keyword evidence="1" id="KW-0812">Transmembrane</keyword>
<dbReference type="GeneID" id="14209647"/>
<name>A0A1I3QB09_9EURY</name>
<sequence length="362" mass="38475">MSLLVTAVSWLLLAVFVAIGAVCSLGVGYLYGRFSRNRSDEAAARWTNILTGATALLSGFAAWIVGNAGLLVPGEGVADTVVTILVSTGAATVVGGATIAAILQANPDLPGVDDVSTVRRHYLRYLTVLFGLVFLFVTGILATRDSGPVELVLLILAFWFVLWAGSPLLSGLSSKTRRPTDEERARIEALLERVDLSVRGVRVVEADDNYLTVEVAGAPGSRFLFVSSSALETFDDGTLRALLATRREQATYCEDVLSVAPYVVALVVVLVAVSFEPLPLLLGVVVAAVVAVLGLVGTRRLRYYTDARAGDVVGRETLADAFERAAEAADIDLEDGAGRSLISRTPPLATRIERLRENQESG</sequence>
<feature type="transmembrane region" description="Helical" evidence="1">
    <location>
        <begin position="43"/>
        <end position="64"/>
    </location>
</feature>